<sequence>MPHLHAPDRATPTRHVSDAAGPQRSILSIRSEGSILSIGSAYSILSIGSVGSILSVGSMGSFGSVLSSFSFGSLGSAFSAVSRWSLLSWRGNHSSPADQRPPLVVIADEHDTEDHLAAHCQC</sequence>
<accession>A0A1G7ZGG1</accession>
<dbReference type="OrthoDB" id="4571825at2"/>
<dbReference type="Proteomes" id="UP000183263">
    <property type="component" value="Unassembled WGS sequence"/>
</dbReference>
<organism evidence="1 2">
    <name type="scientific">Rhodococcus triatomae</name>
    <dbReference type="NCBI Taxonomy" id="300028"/>
    <lineage>
        <taxon>Bacteria</taxon>
        <taxon>Bacillati</taxon>
        <taxon>Actinomycetota</taxon>
        <taxon>Actinomycetes</taxon>
        <taxon>Mycobacteriales</taxon>
        <taxon>Nocardiaceae</taxon>
        <taxon>Rhodococcus</taxon>
    </lineage>
</organism>
<evidence type="ECO:0000313" key="2">
    <source>
        <dbReference type="Proteomes" id="UP000183263"/>
    </source>
</evidence>
<gene>
    <name evidence="1" type="ORF">SAMN05444695_101105</name>
</gene>
<dbReference type="RefSeq" id="WP_072736717.1">
    <property type="nucleotide sequence ID" value="NZ_CP048813.1"/>
</dbReference>
<keyword evidence="2" id="KW-1185">Reference proteome</keyword>
<protein>
    <submittedName>
        <fullName evidence="1">Uncharacterized protein</fullName>
    </submittedName>
</protein>
<dbReference type="EMBL" id="FNDN01000001">
    <property type="protein sequence ID" value="SDH07831.1"/>
    <property type="molecule type" value="Genomic_DNA"/>
</dbReference>
<reference evidence="1 2" key="1">
    <citation type="submission" date="2016-10" db="EMBL/GenBank/DDBJ databases">
        <authorList>
            <person name="de Groot N.N."/>
        </authorList>
    </citation>
    <scope>NUCLEOTIDE SEQUENCE [LARGE SCALE GENOMIC DNA]</scope>
    <source>
        <strain evidence="1 2">DSM 44892</strain>
    </source>
</reference>
<name>A0A1G7ZGG1_9NOCA</name>
<dbReference type="AlphaFoldDB" id="A0A1G7ZGG1"/>
<evidence type="ECO:0000313" key="1">
    <source>
        <dbReference type="EMBL" id="SDH07831.1"/>
    </source>
</evidence>
<proteinExistence type="predicted"/>